<evidence type="ECO:0008006" key="5">
    <source>
        <dbReference type="Google" id="ProtNLM"/>
    </source>
</evidence>
<evidence type="ECO:0000259" key="2">
    <source>
        <dbReference type="Pfam" id="PF13635"/>
    </source>
</evidence>
<dbReference type="PANTHER" id="PTHR43566">
    <property type="entry name" value="CONSERVED PROTEIN"/>
    <property type="match status" value="1"/>
</dbReference>
<gene>
    <name evidence="3" type="ORF">SAMN04488561_0218</name>
</gene>
<dbReference type="InterPro" id="IPR027417">
    <property type="entry name" value="P-loop_NTPase"/>
</dbReference>
<dbReference type="SUPFAM" id="SSF52540">
    <property type="entry name" value="P-loop containing nucleoside triphosphate hydrolases"/>
    <property type="match status" value="1"/>
</dbReference>
<dbReference type="STRING" id="561176.SAMN04488561_0218"/>
<dbReference type="InterPro" id="IPR041682">
    <property type="entry name" value="AAA_14"/>
</dbReference>
<evidence type="ECO:0000313" key="4">
    <source>
        <dbReference type="Proteomes" id="UP000181980"/>
    </source>
</evidence>
<dbReference type="Pfam" id="PF13635">
    <property type="entry name" value="DUF4143"/>
    <property type="match status" value="1"/>
</dbReference>
<dbReference type="Pfam" id="PF13173">
    <property type="entry name" value="AAA_14"/>
    <property type="match status" value="1"/>
</dbReference>
<evidence type="ECO:0000313" key="3">
    <source>
        <dbReference type="EMBL" id="SED66787.1"/>
    </source>
</evidence>
<dbReference type="EMBL" id="FNUC01000001">
    <property type="protein sequence ID" value="SED66787.1"/>
    <property type="molecule type" value="Genomic_DNA"/>
</dbReference>
<dbReference type="InterPro" id="IPR025420">
    <property type="entry name" value="DUF4143"/>
</dbReference>
<name>A0A1H5CJJ5_9ACTN</name>
<feature type="domain" description="DUF4143" evidence="2">
    <location>
        <begin position="212"/>
        <end position="372"/>
    </location>
</feature>
<proteinExistence type="predicted"/>
<evidence type="ECO:0000259" key="1">
    <source>
        <dbReference type="Pfam" id="PF13173"/>
    </source>
</evidence>
<reference evidence="4" key="1">
    <citation type="submission" date="2016-10" db="EMBL/GenBank/DDBJ databases">
        <authorList>
            <person name="Varghese N."/>
            <person name="Submissions S."/>
        </authorList>
    </citation>
    <scope>NUCLEOTIDE SEQUENCE [LARGE SCALE GENOMIC DNA]</scope>
    <source>
        <strain evidence="4">DSM 45237</strain>
    </source>
</reference>
<organism evidence="3 4">
    <name type="scientific">Jiangella alba</name>
    <dbReference type="NCBI Taxonomy" id="561176"/>
    <lineage>
        <taxon>Bacteria</taxon>
        <taxon>Bacillati</taxon>
        <taxon>Actinomycetota</taxon>
        <taxon>Actinomycetes</taxon>
        <taxon>Jiangellales</taxon>
        <taxon>Jiangellaceae</taxon>
        <taxon>Jiangella</taxon>
    </lineage>
</organism>
<dbReference type="AlphaFoldDB" id="A0A1H5CJJ5"/>
<accession>A0A1H5CJJ5</accession>
<keyword evidence="4" id="KW-1185">Reference proteome</keyword>
<dbReference type="PANTHER" id="PTHR43566:SF2">
    <property type="entry name" value="DUF4143 DOMAIN-CONTAINING PROTEIN"/>
    <property type="match status" value="1"/>
</dbReference>
<dbReference type="Proteomes" id="UP000181980">
    <property type="component" value="Unassembled WGS sequence"/>
</dbReference>
<protein>
    <recommendedName>
        <fullName evidence="5">AAA+ ATPase domain-containing protein</fullName>
    </recommendedName>
</protein>
<sequence length="427" mass="47237">MLATMPADITAFEGVRPRRAAEAVRIALDEARVVLVQGARQAGKSTLMRIITRENPDATARTLDDPDMRAAAAADPKSFVDVPGMLAIDEIQRVPELLLAIKADVDERPRRGRFLLTGSARVFALKSVPDALPGRVRTVELWPFSQGEIDQAADGFVDAVFEHGPKLRHSTRLTRGAYAERLVRGGFPEVVTLARPASRRRYFNAYIDNLIEREITEIGEIERLPELHIVLRLLAARAGSLLVMDPIASDARVAAATARRYVTLLEQVFLVKRLPSWSRNVSARATAAPKIFFVDSGVAAHLLNQTAEKLLEPTNNAFGPLLESFVASEISRQLSWNDEPIELSHYRTRDKVEVDLVLEHPHRGVVGVEVKAAATVRQDDFRGLRHLAERVGHDFVVGIVLYSGHQTLSFGPNLIAMPTSALWELEP</sequence>
<feature type="domain" description="AAA" evidence="1">
    <location>
        <begin position="32"/>
        <end position="149"/>
    </location>
</feature>